<protein>
    <submittedName>
        <fullName evidence="4">CAAX amino terminal protease self- immunity</fullName>
    </submittedName>
    <submittedName>
        <fullName evidence="3">CAAX amino terminal protease self-immunity</fullName>
    </submittedName>
</protein>
<feature type="transmembrane region" description="Helical" evidence="1">
    <location>
        <begin position="244"/>
        <end position="259"/>
    </location>
</feature>
<keyword evidence="4" id="KW-0378">Hydrolase</keyword>
<keyword evidence="1" id="KW-1133">Transmembrane helix</keyword>
<dbReference type="InterPro" id="IPR042150">
    <property type="entry name" value="MmRce1-like"/>
</dbReference>
<feature type="transmembrane region" description="Helical" evidence="1">
    <location>
        <begin position="155"/>
        <end position="173"/>
    </location>
</feature>
<dbReference type="GO" id="GO:0004175">
    <property type="term" value="F:endopeptidase activity"/>
    <property type="evidence" value="ECO:0007669"/>
    <property type="project" value="UniProtKB-ARBA"/>
</dbReference>
<feature type="transmembrane region" description="Helical" evidence="1">
    <location>
        <begin position="193"/>
        <end position="212"/>
    </location>
</feature>
<feature type="transmembrane region" description="Helical" evidence="1">
    <location>
        <begin position="12"/>
        <end position="29"/>
    </location>
</feature>
<accession>A0A378KVE5</accession>
<gene>
    <name evidence="3" type="ORF">Lqua_1853</name>
    <name evidence="4" type="ORF">NCTC12376_02164</name>
</gene>
<dbReference type="Proteomes" id="UP000054639">
    <property type="component" value="Unassembled WGS sequence"/>
</dbReference>
<dbReference type="GO" id="GO:0006508">
    <property type="term" value="P:proteolysis"/>
    <property type="evidence" value="ECO:0007669"/>
    <property type="project" value="UniProtKB-KW"/>
</dbReference>
<keyword evidence="1" id="KW-0812">Transmembrane</keyword>
<evidence type="ECO:0000313" key="3">
    <source>
        <dbReference type="EMBL" id="KTD48324.1"/>
    </source>
</evidence>
<feature type="transmembrane region" description="Helical" evidence="1">
    <location>
        <begin position="41"/>
        <end position="61"/>
    </location>
</feature>
<feature type="transmembrane region" description="Helical" evidence="1">
    <location>
        <begin position="119"/>
        <end position="143"/>
    </location>
</feature>
<dbReference type="GO" id="GO:0080120">
    <property type="term" value="P:CAAX-box protein maturation"/>
    <property type="evidence" value="ECO:0007669"/>
    <property type="project" value="UniProtKB-ARBA"/>
</dbReference>
<sequence>MKGPEVCDTYKPLQFFIIVFILTWIFWFSSNYIQAQNGKELFFLLGLISPCITAFLFIFSTKSKTLKRQFLNKLFNLRLIKVGTLIYLLLIPPLSLIISILISLLFSFSIDQFNLAQSFSFRIAGIPTLLILFLAACFEELGWRGYGMDSLSAQFNYFISTAIFSVLWAVWHLPLFFINHSYHYNILHLNPLFAINFIIGVIPFAFIINWLWKKNNYSIPVAILFHFIANLSQEAFMIEPVTKCIQTLVLIVFASIIIYKDRTMFFDRK</sequence>
<keyword evidence="4" id="KW-0645">Protease</keyword>
<dbReference type="Pfam" id="PF02517">
    <property type="entry name" value="Rce1-like"/>
    <property type="match status" value="1"/>
</dbReference>
<name>A0A378KVE5_9GAMM</name>
<organism evidence="4 6">
    <name type="scientific">Legionella quateirensis</name>
    <dbReference type="NCBI Taxonomy" id="45072"/>
    <lineage>
        <taxon>Bacteria</taxon>
        <taxon>Pseudomonadati</taxon>
        <taxon>Pseudomonadota</taxon>
        <taxon>Gammaproteobacteria</taxon>
        <taxon>Legionellales</taxon>
        <taxon>Legionellaceae</taxon>
        <taxon>Legionella</taxon>
    </lineage>
</organism>
<feature type="domain" description="CAAX prenyl protease 2/Lysostaphin resistance protein A-like" evidence="2">
    <location>
        <begin position="128"/>
        <end position="231"/>
    </location>
</feature>
<proteinExistence type="predicted"/>
<dbReference type="EMBL" id="LNYR01000022">
    <property type="protein sequence ID" value="KTD48324.1"/>
    <property type="molecule type" value="Genomic_DNA"/>
</dbReference>
<dbReference type="PANTHER" id="PTHR35797">
    <property type="entry name" value="PROTEASE-RELATED"/>
    <property type="match status" value="1"/>
</dbReference>
<evidence type="ECO:0000259" key="2">
    <source>
        <dbReference type="Pfam" id="PF02517"/>
    </source>
</evidence>
<evidence type="ECO:0000313" key="5">
    <source>
        <dbReference type="Proteomes" id="UP000054639"/>
    </source>
</evidence>
<evidence type="ECO:0000256" key="1">
    <source>
        <dbReference type="SAM" id="Phobius"/>
    </source>
</evidence>
<reference evidence="4 6" key="2">
    <citation type="submission" date="2018-06" db="EMBL/GenBank/DDBJ databases">
        <authorList>
            <consortium name="Pathogen Informatics"/>
            <person name="Doyle S."/>
        </authorList>
    </citation>
    <scope>NUCLEOTIDE SEQUENCE [LARGE SCALE GENOMIC DNA]</scope>
    <source>
        <strain evidence="4 6">NCTC12376</strain>
    </source>
</reference>
<keyword evidence="5" id="KW-1185">Reference proteome</keyword>
<dbReference type="Proteomes" id="UP000254230">
    <property type="component" value="Unassembled WGS sequence"/>
</dbReference>
<dbReference type="RefSeq" id="WP_065240164.1">
    <property type="nucleotide sequence ID" value="NZ_CAAAIL010000015.1"/>
</dbReference>
<dbReference type="InterPro" id="IPR003675">
    <property type="entry name" value="Rce1/LyrA-like_dom"/>
</dbReference>
<dbReference type="AlphaFoldDB" id="A0A378KVE5"/>
<keyword evidence="1" id="KW-0472">Membrane</keyword>
<dbReference type="EMBL" id="UGOW01000001">
    <property type="protein sequence ID" value="STY18346.1"/>
    <property type="molecule type" value="Genomic_DNA"/>
</dbReference>
<feature type="transmembrane region" description="Helical" evidence="1">
    <location>
        <begin position="82"/>
        <end position="107"/>
    </location>
</feature>
<dbReference type="STRING" id="45072.Lqua_1853"/>
<dbReference type="OrthoDB" id="3693644at2"/>
<evidence type="ECO:0000313" key="4">
    <source>
        <dbReference type="EMBL" id="STY18346.1"/>
    </source>
</evidence>
<reference evidence="3 5" key="1">
    <citation type="submission" date="2015-11" db="EMBL/GenBank/DDBJ databases">
        <title>Genomic analysis of 38 Legionella species identifies large and diverse effector repertoires.</title>
        <authorList>
            <person name="Burstein D."/>
            <person name="Amaro F."/>
            <person name="Zusman T."/>
            <person name="Lifshitz Z."/>
            <person name="Cohen O."/>
            <person name="Gilbert J.A."/>
            <person name="Pupko T."/>
            <person name="Shuman H.A."/>
            <person name="Segal G."/>
        </authorList>
    </citation>
    <scope>NUCLEOTIDE SEQUENCE [LARGE SCALE GENOMIC DNA]</scope>
    <source>
        <strain evidence="3 5">ATCC 49507</strain>
    </source>
</reference>
<evidence type="ECO:0000313" key="6">
    <source>
        <dbReference type="Proteomes" id="UP000254230"/>
    </source>
</evidence>
<dbReference type="PANTHER" id="PTHR35797:SF1">
    <property type="entry name" value="PROTEASE"/>
    <property type="match status" value="1"/>
</dbReference>